<feature type="transmembrane region" description="Helical" evidence="1">
    <location>
        <begin position="33"/>
        <end position="55"/>
    </location>
</feature>
<keyword evidence="3" id="KW-1185">Reference proteome</keyword>
<accession>A0A1I4U8C5</accession>
<sequence>MTAGSEARGYASSVLHRIAADVSEREKVSLGDLLHHLGQSGFGLALIALALPAMIPIPGPFGMITGSCLVLIAFQMLLGLQRLTLPRFVANRHLAADGVKAIIMRALPWVKRLEAVVSEGRWRSLTGPKSRVLVGVPVLLLAVVLALPIPFGNVGPVISLLVIGLSLVARDGLALMVGLGLAMATFAWTGLLLFAGAHIAAYLGSFFA</sequence>
<evidence type="ECO:0000313" key="3">
    <source>
        <dbReference type="Proteomes" id="UP000233491"/>
    </source>
</evidence>
<comment type="caution">
    <text evidence="2">The sequence shown here is derived from an EMBL/GenBank/DDBJ whole genome shotgun (WGS) entry which is preliminary data.</text>
</comment>
<keyword evidence="1" id="KW-0472">Membrane</keyword>
<dbReference type="PIRSF" id="PIRSF033239">
    <property type="entry name" value="ExoD"/>
    <property type="match status" value="1"/>
</dbReference>
<feature type="transmembrane region" description="Helical" evidence="1">
    <location>
        <begin position="61"/>
        <end position="80"/>
    </location>
</feature>
<proteinExistence type="predicted"/>
<dbReference type="PANTHER" id="PTHR41795:SF1">
    <property type="entry name" value="EXOPOLYSACCHARIDE SYNTHESIS PROTEIN"/>
    <property type="match status" value="1"/>
</dbReference>
<evidence type="ECO:0000313" key="2">
    <source>
        <dbReference type="EMBL" id="PKR91239.1"/>
    </source>
</evidence>
<dbReference type="Proteomes" id="UP000233491">
    <property type="component" value="Unassembled WGS sequence"/>
</dbReference>
<reference evidence="2 3" key="1">
    <citation type="submission" date="2017-12" db="EMBL/GenBank/DDBJ databases">
        <title>Anaerobic carbon monoxide metabolism by Pleomorphomonas carboxyditropha sp. nov., a new mesophilic hydrogenogenic carboxidotroph.</title>
        <authorList>
            <person name="Esquivel-Elizondo S."/>
            <person name="Krajmalnik-Brown R."/>
        </authorList>
    </citation>
    <scope>NUCLEOTIDE SEQUENCE [LARGE SCALE GENOMIC DNA]</scope>
    <source>
        <strain evidence="2 3">R5-392</strain>
    </source>
</reference>
<protein>
    <submittedName>
        <fullName evidence="2">Exopolysaccharide biosynthesis protein</fullName>
    </submittedName>
</protein>
<dbReference type="AlphaFoldDB" id="A0A1I4U8C5"/>
<dbReference type="OrthoDB" id="8446803at2"/>
<dbReference type="EMBL" id="PJNW01000001">
    <property type="protein sequence ID" value="PKR91239.1"/>
    <property type="molecule type" value="Genomic_DNA"/>
</dbReference>
<keyword evidence="1" id="KW-0812">Transmembrane</keyword>
<feature type="transmembrane region" description="Helical" evidence="1">
    <location>
        <begin position="132"/>
        <end position="151"/>
    </location>
</feature>
<organism evidence="2 3">
    <name type="scientific">Pleomorphomonas diazotrophica</name>
    <dbReference type="NCBI Taxonomy" id="1166257"/>
    <lineage>
        <taxon>Bacteria</taxon>
        <taxon>Pseudomonadati</taxon>
        <taxon>Pseudomonadota</taxon>
        <taxon>Alphaproteobacteria</taxon>
        <taxon>Hyphomicrobiales</taxon>
        <taxon>Pleomorphomonadaceae</taxon>
        <taxon>Pleomorphomonas</taxon>
    </lineage>
</organism>
<dbReference type="RefSeq" id="WP_101287003.1">
    <property type="nucleotide sequence ID" value="NZ_FOUQ01000007.1"/>
</dbReference>
<dbReference type="InterPro" id="IPR010331">
    <property type="entry name" value="ExoD"/>
</dbReference>
<gene>
    <name evidence="2" type="ORF">CXZ10_00540</name>
</gene>
<name>A0A1I4U8C5_9HYPH</name>
<keyword evidence="1" id="KW-1133">Transmembrane helix</keyword>
<dbReference type="PANTHER" id="PTHR41795">
    <property type="entry name" value="EXOPOLYSACCHARIDE SYNTHESIS PROTEIN"/>
    <property type="match status" value="1"/>
</dbReference>
<evidence type="ECO:0000256" key="1">
    <source>
        <dbReference type="SAM" id="Phobius"/>
    </source>
</evidence>
<dbReference type="Pfam" id="PF06055">
    <property type="entry name" value="ExoD"/>
    <property type="match status" value="1"/>
</dbReference>